<keyword evidence="1" id="KW-0547">Nucleotide-binding</keyword>
<dbReference type="InterPro" id="IPR049730">
    <property type="entry name" value="SNF2/RAD54-like_C"/>
</dbReference>
<sequence length="729" mass="78690">MHSGAGTGTGAAPTTWSRGAARDLLARARERHALGTEALTERAAAPERVRAAYRGARDDLVRAQLAEVPVDRIREVSTGRLRVGPVEAAGFRTVAQVLDASTAQLVAVDGVGSRTAGLLQDAARQIFDAVDASLTFRIAHAPHDPHATGLVRALHAHEQVTRFFAAWGERLDVDVPRLAELAGAGAVRGTLVRRLVAGRARTRAADAALTALAPVVDGLDASGVTDALRRLDAALSSTSDAELWRDYEARAAAYYAALGELVDLGVDVEAAEGYLPEEVVQKVTDQELDTSLLRSSLRGYQAFGARYALVQRRTILGDEMGLGKTVQAIAVMAHLAARRRTHFLVVCPASVATGWAREVTTHSELPVRVLHGDDRDAGIRTWVADGGVGIVTFPQLGHLAAAGLPRPALLVVDEAHYVKNPRAQRSERTAAWTRSAERVLFMTGTPMENSVEEFRSLVGYLKPDVADEIDPAAGLAGAAAFRRSVATVYLRRNQEDVLTELPELVQVDEWEKFGRYDGAAYRRAVLKRSFADMRRAAFVRAPEPTAKLVRLREIVDEAMDNDRKVVVFSFFRDVIETVVEELGPLAVGPITGSVPASRRQELVDEFTHSPEPKVLVSQIEAGGVGLNIQAASVVVLCEPQVKPTVEAQAVARAHRMGQVRTVQVHRLLVEDSIDERLLQILGTKAELFAEYAGRSTVGAAPGAADVADAEIARRIVEQERARLDEEPAA</sequence>
<dbReference type="AlphaFoldDB" id="A0A8H9L2U1"/>
<dbReference type="InterPro" id="IPR014001">
    <property type="entry name" value="Helicase_ATP-bd"/>
</dbReference>
<reference evidence="6" key="2">
    <citation type="submission" date="2020-09" db="EMBL/GenBank/DDBJ databases">
        <authorList>
            <person name="Sun Q."/>
            <person name="Ohkuma M."/>
        </authorList>
    </citation>
    <scope>NUCLEOTIDE SEQUENCE</scope>
    <source>
        <strain evidence="6">JCM 3051</strain>
    </source>
</reference>
<dbReference type="InterPro" id="IPR038718">
    <property type="entry name" value="SNF2-like_sf"/>
</dbReference>
<dbReference type="InterPro" id="IPR027417">
    <property type="entry name" value="P-loop_NTPase"/>
</dbReference>
<evidence type="ECO:0000256" key="2">
    <source>
        <dbReference type="ARBA" id="ARBA00022801"/>
    </source>
</evidence>
<gene>
    <name evidence="6" type="ORF">GCM10010102_17100</name>
</gene>
<accession>A0A8H9L2U1</accession>
<keyword evidence="2" id="KW-0378">Hydrolase</keyword>
<dbReference type="GO" id="GO:0016787">
    <property type="term" value="F:hydrolase activity"/>
    <property type="evidence" value="ECO:0007669"/>
    <property type="project" value="UniProtKB-KW"/>
</dbReference>
<dbReference type="Gene3D" id="1.10.150.20">
    <property type="entry name" value="5' to 3' exonuclease, C-terminal subdomain"/>
    <property type="match status" value="1"/>
</dbReference>
<dbReference type="Pfam" id="PF00176">
    <property type="entry name" value="SNF2-rel_dom"/>
    <property type="match status" value="1"/>
</dbReference>
<evidence type="ECO:0000256" key="1">
    <source>
        <dbReference type="ARBA" id="ARBA00022741"/>
    </source>
</evidence>
<evidence type="ECO:0000259" key="5">
    <source>
        <dbReference type="PROSITE" id="PS51194"/>
    </source>
</evidence>
<keyword evidence="3" id="KW-0067">ATP-binding</keyword>
<dbReference type="PROSITE" id="PS51194">
    <property type="entry name" value="HELICASE_CTER"/>
    <property type="match status" value="1"/>
</dbReference>
<evidence type="ECO:0000259" key="4">
    <source>
        <dbReference type="PROSITE" id="PS51192"/>
    </source>
</evidence>
<keyword evidence="7" id="KW-1185">Reference proteome</keyword>
<dbReference type="GO" id="GO:0004386">
    <property type="term" value="F:helicase activity"/>
    <property type="evidence" value="ECO:0007669"/>
    <property type="project" value="UniProtKB-KW"/>
</dbReference>
<dbReference type="SMART" id="SM00487">
    <property type="entry name" value="DEXDc"/>
    <property type="match status" value="1"/>
</dbReference>
<name>A0A8H9L2U1_9MICO</name>
<evidence type="ECO:0000313" key="6">
    <source>
        <dbReference type="EMBL" id="GGM21956.1"/>
    </source>
</evidence>
<feature type="domain" description="Helicase ATP-binding" evidence="4">
    <location>
        <begin position="305"/>
        <end position="464"/>
    </location>
</feature>
<dbReference type="SUPFAM" id="SSF52540">
    <property type="entry name" value="P-loop containing nucleoside triphosphate hydrolases"/>
    <property type="match status" value="2"/>
</dbReference>
<dbReference type="Proteomes" id="UP000655589">
    <property type="component" value="Unassembled WGS sequence"/>
</dbReference>
<dbReference type="InterPro" id="IPR050628">
    <property type="entry name" value="SNF2_RAD54_helicase_TF"/>
</dbReference>
<reference evidence="6" key="1">
    <citation type="journal article" date="2014" name="Int. J. Syst. Evol. Microbiol.">
        <title>Complete genome sequence of Corynebacterium casei LMG S-19264T (=DSM 44701T), isolated from a smear-ripened cheese.</title>
        <authorList>
            <consortium name="US DOE Joint Genome Institute (JGI-PGF)"/>
            <person name="Walter F."/>
            <person name="Albersmeier A."/>
            <person name="Kalinowski J."/>
            <person name="Ruckert C."/>
        </authorList>
    </citation>
    <scope>NUCLEOTIDE SEQUENCE</scope>
    <source>
        <strain evidence="6">JCM 3051</strain>
    </source>
</reference>
<dbReference type="GO" id="GO:0008094">
    <property type="term" value="F:ATP-dependent activity, acting on DNA"/>
    <property type="evidence" value="ECO:0007669"/>
    <property type="project" value="TreeGrafter"/>
</dbReference>
<dbReference type="CDD" id="cd17919">
    <property type="entry name" value="DEXHc_Snf"/>
    <property type="match status" value="1"/>
</dbReference>
<protein>
    <submittedName>
        <fullName evidence="6">Helicase SNF2</fullName>
    </submittedName>
</protein>
<dbReference type="InterPro" id="IPR001650">
    <property type="entry name" value="Helicase_C-like"/>
</dbReference>
<comment type="caution">
    <text evidence="6">The sequence shown here is derived from an EMBL/GenBank/DDBJ whole genome shotgun (WGS) entry which is preliminary data.</text>
</comment>
<evidence type="ECO:0000256" key="3">
    <source>
        <dbReference type="ARBA" id="ARBA00022840"/>
    </source>
</evidence>
<dbReference type="Gene3D" id="3.40.50.10810">
    <property type="entry name" value="Tandem AAA-ATPase domain"/>
    <property type="match status" value="1"/>
</dbReference>
<keyword evidence="6" id="KW-0347">Helicase</keyword>
<organism evidence="6 7">
    <name type="scientific">Promicromonospora citrea</name>
    <dbReference type="NCBI Taxonomy" id="43677"/>
    <lineage>
        <taxon>Bacteria</taxon>
        <taxon>Bacillati</taxon>
        <taxon>Actinomycetota</taxon>
        <taxon>Actinomycetes</taxon>
        <taxon>Micrococcales</taxon>
        <taxon>Promicromonosporaceae</taxon>
        <taxon>Promicromonospora</taxon>
    </lineage>
</organism>
<evidence type="ECO:0000313" key="7">
    <source>
        <dbReference type="Proteomes" id="UP000655589"/>
    </source>
</evidence>
<dbReference type="EMBL" id="BMPT01000005">
    <property type="protein sequence ID" value="GGM21956.1"/>
    <property type="molecule type" value="Genomic_DNA"/>
</dbReference>
<dbReference type="CDD" id="cd18793">
    <property type="entry name" value="SF2_C_SNF"/>
    <property type="match status" value="1"/>
</dbReference>
<dbReference type="GO" id="GO:0005524">
    <property type="term" value="F:ATP binding"/>
    <property type="evidence" value="ECO:0007669"/>
    <property type="project" value="UniProtKB-KW"/>
</dbReference>
<dbReference type="PROSITE" id="PS51192">
    <property type="entry name" value="HELICASE_ATP_BIND_1"/>
    <property type="match status" value="1"/>
</dbReference>
<dbReference type="Gene3D" id="3.40.50.300">
    <property type="entry name" value="P-loop containing nucleotide triphosphate hydrolases"/>
    <property type="match status" value="1"/>
</dbReference>
<feature type="domain" description="Helicase C-terminal" evidence="5">
    <location>
        <begin position="550"/>
        <end position="729"/>
    </location>
</feature>
<dbReference type="PANTHER" id="PTHR45626">
    <property type="entry name" value="TRANSCRIPTION TERMINATION FACTOR 2-RELATED"/>
    <property type="match status" value="1"/>
</dbReference>
<dbReference type="SMART" id="SM00490">
    <property type="entry name" value="HELICc"/>
    <property type="match status" value="1"/>
</dbReference>
<dbReference type="InterPro" id="IPR000330">
    <property type="entry name" value="SNF2_N"/>
</dbReference>
<proteinExistence type="predicted"/>
<dbReference type="GO" id="GO:0006281">
    <property type="term" value="P:DNA repair"/>
    <property type="evidence" value="ECO:0007669"/>
    <property type="project" value="TreeGrafter"/>
</dbReference>
<dbReference type="Pfam" id="PF00271">
    <property type="entry name" value="Helicase_C"/>
    <property type="match status" value="1"/>
</dbReference>